<dbReference type="GO" id="GO:0006369">
    <property type="term" value="P:termination of RNA polymerase II transcription"/>
    <property type="evidence" value="ECO:0007669"/>
    <property type="project" value="TreeGrafter"/>
</dbReference>
<comment type="caution">
    <text evidence="10">The sequence shown here is derived from an EMBL/GenBank/DDBJ whole genome shotgun (WGS) entry which is preliminary data.</text>
</comment>
<keyword evidence="6 8" id="KW-0539">Nucleus</keyword>
<dbReference type="GO" id="GO:0003712">
    <property type="term" value="F:transcription coregulator activity"/>
    <property type="evidence" value="ECO:0007669"/>
    <property type="project" value="InterPro"/>
</dbReference>
<keyword evidence="8" id="KW-0010">Activator</keyword>
<evidence type="ECO:0000256" key="5">
    <source>
        <dbReference type="ARBA" id="ARBA00023163"/>
    </source>
</evidence>
<name>A0A9P4TS26_9PEZI</name>
<evidence type="ECO:0000256" key="9">
    <source>
        <dbReference type="SAM" id="MobiDB-lite"/>
    </source>
</evidence>
<sequence length="261" mass="28840">MHELLLYGQLPAARHDQLLNIISGVAAMQPDYTLERHVIFKPTRPLVQSNLLRGGVVKSDAQVVKTKKSAQSTAGTERADMYHVRLIKRVEEDDFGGDVDMDSVEKGKGQGGGSKGWRLRFEDVPEPGKRAALLRMVDEQPFLGGEISGYMEGLGYKPVTEYIVEGHRAVHGNIVLFLHRILTRPGAKSISINAPLASFSDYIPMDPANGYLLSTTVRLSDGGIPKLVDMGMDELEAFRRMMLGVIDLDQPDRLALDTRVK</sequence>
<evidence type="ECO:0000256" key="7">
    <source>
        <dbReference type="ARBA" id="ARBA00032012"/>
    </source>
</evidence>
<dbReference type="InterPro" id="IPR019095">
    <property type="entry name" value="Mediator_Med18"/>
</dbReference>
<comment type="subunit">
    <text evidence="8">Component of the Mediator complex.</text>
</comment>
<keyword evidence="4 8" id="KW-0805">Transcription regulation</keyword>
<dbReference type="GO" id="GO:0016592">
    <property type="term" value="C:mediator complex"/>
    <property type="evidence" value="ECO:0007669"/>
    <property type="project" value="InterPro"/>
</dbReference>
<reference evidence="10" key="1">
    <citation type="journal article" date="2020" name="Stud. Mycol.">
        <title>101 Dothideomycetes genomes: a test case for predicting lifestyles and emergence of pathogens.</title>
        <authorList>
            <person name="Haridas S."/>
            <person name="Albert R."/>
            <person name="Binder M."/>
            <person name="Bloem J."/>
            <person name="Labutti K."/>
            <person name="Salamov A."/>
            <person name="Andreopoulos B."/>
            <person name="Baker S."/>
            <person name="Barry K."/>
            <person name="Bills G."/>
            <person name="Bluhm B."/>
            <person name="Cannon C."/>
            <person name="Castanera R."/>
            <person name="Culley D."/>
            <person name="Daum C."/>
            <person name="Ezra D."/>
            <person name="Gonzalez J."/>
            <person name="Henrissat B."/>
            <person name="Kuo A."/>
            <person name="Liang C."/>
            <person name="Lipzen A."/>
            <person name="Lutzoni F."/>
            <person name="Magnuson J."/>
            <person name="Mondo S."/>
            <person name="Nolan M."/>
            <person name="Ohm R."/>
            <person name="Pangilinan J."/>
            <person name="Park H.-J."/>
            <person name="Ramirez L."/>
            <person name="Alfaro M."/>
            <person name="Sun H."/>
            <person name="Tritt A."/>
            <person name="Yoshinaga Y."/>
            <person name="Zwiers L.-H."/>
            <person name="Turgeon B."/>
            <person name="Goodwin S."/>
            <person name="Spatafora J."/>
            <person name="Crous P."/>
            <person name="Grigoriev I."/>
        </authorList>
    </citation>
    <scope>NUCLEOTIDE SEQUENCE</scope>
    <source>
        <strain evidence="10">CBS 130266</strain>
    </source>
</reference>
<evidence type="ECO:0000256" key="2">
    <source>
        <dbReference type="ARBA" id="ARBA00009814"/>
    </source>
</evidence>
<evidence type="ECO:0000256" key="6">
    <source>
        <dbReference type="ARBA" id="ARBA00023242"/>
    </source>
</evidence>
<dbReference type="Pfam" id="PF09637">
    <property type="entry name" value="Med18"/>
    <property type="match status" value="1"/>
</dbReference>
<comment type="similarity">
    <text evidence="2 8">Belongs to the Mediator complex subunit 18 family.</text>
</comment>
<accession>A0A9P4TS26</accession>
<evidence type="ECO:0000313" key="10">
    <source>
        <dbReference type="EMBL" id="KAF2418760.1"/>
    </source>
</evidence>
<evidence type="ECO:0000256" key="3">
    <source>
        <dbReference type="ARBA" id="ARBA00019612"/>
    </source>
</evidence>
<keyword evidence="11" id="KW-1185">Reference proteome</keyword>
<comment type="function">
    <text evidence="8">Component of the Mediator complex, a coactivator involved in the regulated transcription of nearly all RNA polymerase II-dependent genes. Mediator functions as a bridge to convey information from gene-specific regulatory proteins to the basal RNA polymerase II transcription machinery. Mediator is recruited to promoters by direct interactions with regulatory proteins and serves as a scaffold for the assembly of a functional preinitiation complex with RNA polymerase II and the general transcription factors.</text>
</comment>
<dbReference type="GO" id="GO:0006357">
    <property type="term" value="P:regulation of transcription by RNA polymerase II"/>
    <property type="evidence" value="ECO:0007669"/>
    <property type="project" value="InterPro"/>
</dbReference>
<evidence type="ECO:0000313" key="11">
    <source>
        <dbReference type="Proteomes" id="UP000800235"/>
    </source>
</evidence>
<comment type="subcellular location">
    <subcellularLocation>
        <location evidence="1 8">Nucleus</location>
    </subcellularLocation>
</comment>
<organism evidence="10 11">
    <name type="scientific">Tothia fuscella</name>
    <dbReference type="NCBI Taxonomy" id="1048955"/>
    <lineage>
        <taxon>Eukaryota</taxon>
        <taxon>Fungi</taxon>
        <taxon>Dikarya</taxon>
        <taxon>Ascomycota</taxon>
        <taxon>Pezizomycotina</taxon>
        <taxon>Dothideomycetes</taxon>
        <taxon>Pleosporomycetidae</taxon>
        <taxon>Venturiales</taxon>
        <taxon>Cylindrosympodiaceae</taxon>
        <taxon>Tothia</taxon>
    </lineage>
</organism>
<dbReference type="EMBL" id="MU007124">
    <property type="protein sequence ID" value="KAF2418760.1"/>
    <property type="molecule type" value="Genomic_DNA"/>
</dbReference>
<protein>
    <recommendedName>
        <fullName evidence="3 8">Mediator of RNA polymerase II transcription subunit 18</fullName>
    </recommendedName>
    <alternativeName>
        <fullName evidence="7 8">Mediator complex subunit 18</fullName>
    </alternativeName>
</protein>
<evidence type="ECO:0000256" key="8">
    <source>
        <dbReference type="RuleBase" id="RU364150"/>
    </source>
</evidence>
<dbReference type="PANTHER" id="PTHR13321:SF2">
    <property type="entry name" value="MEDIATOR OF RNA POLYMERASE II TRANSCRIPTION SUBUNIT 18"/>
    <property type="match status" value="1"/>
</dbReference>
<dbReference type="PANTHER" id="PTHR13321">
    <property type="entry name" value="MEDIATOR OF RNA POLYMERASE II TRANSCRIPTION, SUBUNIT 18"/>
    <property type="match status" value="1"/>
</dbReference>
<feature type="region of interest" description="Disordered" evidence="9">
    <location>
        <begin position="98"/>
        <end position="120"/>
    </location>
</feature>
<dbReference type="Gene3D" id="2.40.320.10">
    <property type="entry name" value="Hypothetical Protein Pfu-838710-001"/>
    <property type="match status" value="1"/>
</dbReference>
<evidence type="ECO:0000256" key="4">
    <source>
        <dbReference type="ARBA" id="ARBA00023015"/>
    </source>
</evidence>
<evidence type="ECO:0000256" key="1">
    <source>
        <dbReference type="ARBA" id="ARBA00004123"/>
    </source>
</evidence>
<dbReference type="Proteomes" id="UP000800235">
    <property type="component" value="Unassembled WGS sequence"/>
</dbReference>
<dbReference type="AlphaFoldDB" id="A0A9P4TS26"/>
<dbReference type="GO" id="GO:0070847">
    <property type="term" value="C:core mediator complex"/>
    <property type="evidence" value="ECO:0007669"/>
    <property type="project" value="TreeGrafter"/>
</dbReference>
<proteinExistence type="inferred from homology"/>
<keyword evidence="5 8" id="KW-0804">Transcription</keyword>
<dbReference type="OrthoDB" id="5348092at2759"/>
<gene>
    <name evidence="8" type="primary">MED18</name>
    <name evidence="10" type="ORF">EJ08DRAFT_599240</name>
</gene>